<organism evidence="5 6">
    <name type="scientific">Rhodanobacter spathiphylli B39</name>
    <dbReference type="NCBI Taxonomy" id="1163407"/>
    <lineage>
        <taxon>Bacteria</taxon>
        <taxon>Pseudomonadati</taxon>
        <taxon>Pseudomonadota</taxon>
        <taxon>Gammaproteobacteria</taxon>
        <taxon>Lysobacterales</taxon>
        <taxon>Rhodanobacteraceae</taxon>
        <taxon>Rhodanobacter</taxon>
    </lineage>
</organism>
<dbReference type="PANTHER" id="PTHR12151">
    <property type="entry name" value="ELECTRON TRANSPORT PROTIN SCO1/SENC FAMILY MEMBER"/>
    <property type="match status" value="1"/>
</dbReference>
<dbReference type="PATRIC" id="fig|1163407.3.peg.1791"/>
<dbReference type="CDD" id="cd02968">
    <property type="entry name" value="SCO"/>
    <property type="match status" value="1"/>
</dbReference>
<name>I4W1Q3_9GAMM</name>
<evidence type="ECO:0000313" key="5">
    <source>
        <dbReference type="EMBL" id="EIL93394.1"/>
    </source>
</evidence>
<dbReference type="SUPFAM" id="SSF52833">
    <property type="entry name" value="Thioredoxin-like"/>
    <property type="match status" value="1"/>
</dbReference>
<dbReference type="AlphaFoldDB" id="I4W1Q3"/>
<dbReference type="InterPro" id="IPR003782">
    <property type="entry name" value="SCO1/SenC"/>
</dbReference>
<feature type="binding site" evidence="2">
    <location>
        <position position="67"/>
    </location>
    <ligand>
        <name>Cu cation</name>
        <dbReference type="ChEBI" id="CHEBI:23378"/>
    </ligand>
</feature>
<proteinExistence type="inferred from homology"/>
<dbReference type="EMBL" id="AJXT01000020">
    <property type="protein sequence ID" value="EIL93394.1"/>
    <property type="molecule type" value="Genomic_DNA"/>
</dbReference>
<dbReference type="Gene3D" id="3.40.30.10">
    <property type="entry name" value="Glutaredoxin"/>
    <property type="match status" value="1"/>
</dbReference>
<evidence type="ECO:0000313" key="6">
    <source>
        <dbReference type="Proteomes" id="UP000003226"/>
    </source>
</evidence>
<reference evidence="5 6" key="1">
    <citation type="journal article" date="2012" name="J. Bacteriol.">
        <title>Genome sequences for six rhodanobacter strains, isolated from soils and the terrestrial subsurface, with variable denitrification capabilities.</title>
        <authorList>
            <person name="Kostka J.E."/>
            <person name="Green S.J."/>
            <person name="Rishishwar L."/>
            <person name="Prakash O."/>
            <person name="Katz L.S."/>
            <person name="Marino-Ramirez L."/>
            <person name="Jordan I.K."/>
            <person name="Munk C."/>
            <person name="Ivanova N."/>
            <person name="Mikhailova N."/>
            <person name="Watson D.B."/>
            <person name="Brown S.D."/>
            <person name="Palumbo A.V."/>
            <person name="Brooks S.C."/>
        </authorList>
    </citation>
    <scope>NUCLEOTIDE SEQUENCE [LARGE SCALE GENOMIC DNA]</scope>
    <source>
        <strain evidence="5 6">B39</strain>
    </source>
</reference>
<dbReference type="InterPro" id="IPR036249">
    <property type="entry name" value="Thioredoxin-like_sf"/>
</dbReference>
<comment type="caution">
    <text evidence="5">The sequence shown here is derived from an EMBL/GenBank/DDBJ whole genome shotgun (WGS) entry which is preliminary data.</text>
</comment>
<dbReference type="GO" id="GO:0046872">
    <property type="term" value="F:metal ion binding"/>
    <property type="evidence" value="ECO:0007669"/>
    <property type="project" value="UniProtKB-KW"/>
</dbReference>
<evidence type="ECO:0000256" key="2">
    <source>
        <dbReference type="PIRSR" id="PIRSR603782-1"/>
    </source>
</evidence>
<feature type="binding site" evidence="2">
    <location>
        <position position="71"/>
    </location>
    <ligand>
        <name>Cu cation</name>
        <dbReference type="ChEBI" id="CHEBI:23378"/>
    </ligand>
</feature>
<keyword evidence="2" id="KW-0186">Copper</keyword>
<gene>
    <name evidence="5" type="ORF">UU7_08920</name>
</gene>
<dbReference type="STRING" id="1163407.UU7_08920"/>
<evidence type="ECO:0000256" key="4">
    <source>
        <dbReference type="SAM" id="SignalP"/>
    </source>
</evidence>
<comment type="similarity">
    <text evidence="1">Belongs to the SCO1/2 family.</text>
</comment>
<protein>
    <submittedName>
        <fullName evidence="5">SCO1/SenC family protein</fullName>
    </submittedName>
</protein>
<keyword evidence="3" id="KW-1015">Disulfide bond</keyword>
<keyword evidence="4" id="KW-0732">Signal</keyword>
<keyword evidence="6" id="KW-1185">Reference proteome</keyword>
<dbReference type="Pfam" id="PF02630">
    <property type="entry name" value="SCO1-SenC"/>
    <property type="match status" value="1"/>
</dbReference>
<dbReference type="Proteomes" id="UP000003226">
    <property type="component" value="Unassembled WGS sequence"/>
</dbReference>
<dbReference type="eggNOG" id="COG1999">
    <property type="taxonomic scope" value="Bacteria"/>
</dbReference>
<evidence type="ECO:0000256" key="1">
    <source>
        <dbReference type="ARBA" id="ARBA00010996"/>
    </source>
</evidence>
<accession>I4W1Q3</accession>
<keyword evidence="2" id="KW-0479">Metal-binding</keyword>
<sequence length="196" mass="21839">MHMKRLLSLLAMWLLIGAANATDAAAPLPGDSVYNLSVQLTDQDGHRQNLAERRGRPQLVTMFYTSCQMVCPMIIDSMRLTRNALDPATRARIDLLAVSFDPARDDVATLRNYADKRKLDSRIWTLARAEPAQVRQLSGVLGLQYRQLPDKEFNHSSELILLDSDGRIAARTTRIGKLDPAFVEAIRKLVAATPQG</sequence>
<feature type="chain" id="PRO_5003697472" evidence="4">
    <location>
        <begin position="22"/>
        <end position="196"/>
    </location>
</feature>
<evidence type="ECO:0000256" key="3">
    <source>
        <dbReference type="PIRSR" id="PIRSR603782-2"/>
    </source>
</evidence>
<feature type="signal peptide" evidence="4">
    <location>
        <begin position="1"/>
        <end position="21"/>
    </location>
</feature>
<feature type="binding site" evidence="2">
    <location>
        <position position="155"/>
    </location>
    <ligand>
        <name>Cu cation</name>
        <dbReference type="ChEBI" id="CHEBI:23378"/>
    </ligand>
</feature>
<feature type="disulfide bond" description="Redox-active" evidence="3">
    <location>
        <begin position="67"/>
        <end position="71"/>
    </location>
</feature>
<dbReference type="PANTHER" id="PTHR12151:SF25">
    <property type="entry name" value="LINALOOL DEHYDRATASE_ISOMERASE DOMAIN-CONTAINING PROTEIN"/>
    <property type="match status" value="1"/>
</dbReference>